<proteinExistence type="predicted"/>
<dbReference type="Proteomes" id="UP001283361">
    <property type="component" value="Unassembled WGS sequence"/>
</dbReference>
<protein>
    <submittedName>
        <fullName evidence="2">Uncharacterized protein</fullName>
    </submittedName>
</protein>
<evidence type="ECO:0000313" key="2">
    <source>
        <dbReference type="EMBL" id="KAK3775023.1"/>
    </source>
</evidence>
<gene>
    <name evidence="2" type="ORF">RRG08_019399</name>
</gene>
<dbReference type="EMBL" id="JAWDGP010003365">
    <property type="protein sequence ID" value="KAK3775023.1"/>
    <property type="molecule type" value="Genomic_DNA"/>
</dbReference>
<evidence type="ECO:0000256" key="1">
    <source>
        <dbReference type="SAM" id="MobiDB-lite"/>
    </source>
</evidence>
<organism evidence="2 3">
    <name type="scientific">Elysia crispata</name>
    <name type="common">lettuce slug</name>
    <dbReference type="NCBI Taxonomy" id="231223"/>
    <lineage>
        <taxon>Eukaryota</taxon>
        <taxon>Metazoa</taxon>
        <taxon>Spiralia</taxon>
        <taxon>Lophotrochozoa</taxon>
        <taxon>Mollusca</taxon>
        <taxon>Gastropoda</taxon>
        <taxon>Heterobranchia</taxon>
        <taxon>Euthyneura</taxon>
        <taxon>Panpulmonata</taxon>
        <taxon>Sacoglossa</taxon>
        <taxon>Placobranchoidea</taxon>
        <taxon>Plakobranchidae</taxon>
        <taxon>Elysia</taxon>
    </lineage>
</organism>
<reference evidence="2" key="1">
    <citation type="journal article" date="2023" name="G3 (Bethesda)">
        <title>A reference genome for the long-term kleptoplast-retaining sea slug Elysia crispata morphotype clarki.</title>
        <authorList>
            <person name="Eastman K.E."/>
            <person name="Pendleton A.L."/>
            <person name="Shaikh M.A."/>
            <person name="Suttiyut T."/>
            <person name="Ogas R."/>
            <person name="Tomko P."/>
            <person name="Gavelis G."/>
            <person name="Widhalm J.R."/>
            <person name="Wisecaver J.H."/>
        </authorList>
    </citation>
    <scope>NUCLEOTIDE SEQUENCE</scope>
    <source>
        <strain evidence="2">ECLA1</strain>
    </source>
</reference>
<feature type="region of interest" description="Disordered" evidence="1">
    <location>
        <begin position="81"/>
        <end position="114"/>
    </location>
</feature>
<keyword evidence="3" id="KW-1185">Reference proteome</keyword>
<dbReference type="AlphaFoldDB" id="A0AAE0ZTF6"/>
<evidence type="ECO:0000313" key="3">
    <source>
        <dbReference type="Proteomes" id="UP001283361"/>
    </source>
</evidence>
<comment type="caution">
    <text evidence="2">The sequence shown here is derived from an EMBL/GenBank/DDBJ whole genome shotgun (WGS) entry which is preliminary data.</text>
</comment>
<accession>A0AAE0ZTF6</accession>
<sequence>MKKDITEIVKECKICERCNKKSQQKQPILQQEVPTRGLWLRQNRVHLKNSSRPRQLQTLPTVVNTVLETIPLLRGDSGVNLRDKYPGPREVGNNTAALTRPSGGKHKQAYSLAPPAKKPLPCQLIVVT</sequence>
<name>A0AAE0ZTF6_9GAST</name>